<dbReference type="InterPro" id="IPR029063">
    <property type="entry name" value="SAM-dependent_MTases_sf"/>
</dbReference>
<dbReference type="AlphaFoldDB" id="A0A1X1RJC9"/>
<dbReference type="GO" id="GO:0032259">
    <property type="term" value="P:methylation"/>
    <property type="evidence" value="ECO:0007669"/>
    <property type="project" value="UniProtKB-KW"/>
</dbReference>
<sequence>MTDVRVMAGTDRRRDRWRRWLAETAGFARAMADRSEQRRLERIYLLSDTHNWLGEQTRYLNMGYWRNPAGTLDEASAELARLVGQHAELGPGLRVVSVGAGYGEENLLWRQEFGVTDGVGVEISSHQRHAATERAAELGLGEDVTFTAGTAAELPLPDASCDRVISLESALHFPSRREFFAEAARVLAPGGRIVLADIILKESVYRRLRRLPLRHRVFPDGLFAPGTLAEALRQDGFEDVTVTVITEGVFEPFARYVARRRRSTEYRRIHPALRLVYSPPAARTLGRYCDYVIAVAERREDAGDSAR</sequence>
<keyword evidence="2" id="KW-0489">Methyltransferase</keyword>
<accession>A0A1X1RJC9</accession>
<dbReference type="SUPFAM" id="SSF53335">
    <property type="entry name" value="S-adenosyl-L-methionine-dependent methyltransferases"/>
    <property type="match status" value="1"/>
</dbReference>
<dbReference type="Pfam" id="PF08241">
    <property type="entry name" value="Methyltransf_11"/>
    <property type="match status" value="1"/>
</dbReference>
<dbReference type="GO" id="GO:0006629">
    <property type="term" value="P:lipid metabolic process"/>
    <property type="evidence" value="ECO:0007669"/>
    <property type="project" value="UniProtKB-KW"/>
</dbReference>
<comment type="caution">
    <text evidence="6">The sequence shown here is derived from an EMBL/GenBank/DDBJ whole genome shotgun (WGS) entry which is preliminary data.</text>
</comment>
<evidence type="ECO:0000313" key="6">
    <source>
        <dbReference type="EMBL" id="ORV07631.1"/>
    </source>
</evidence>
<dbReference type="InterPro" id="IPR050723">
    <property type="entry name" value="CFA/CMAS"/>
</dbReference>
<keyword evidence="3" id="KW-0808">Transferase</keyword>
<dbReference type="STRING" id="1793.AWC04_02710"/>
<keyword evidence="7" id="KW-1185">Reference proteome</keyword>
<proteinExistence type="inferred from homology"/>
<dbReference type="EMBL" id="LQOJ01000018">
    <property type="protein sequence ID" value="ORV07631.1"/>
    <property type="molecule type" value="Genomic_DNA"/>
</dbReference>
<dbReference type="PANTHER" id="PTHR43667:SF1">
    <property type="entry name" value="CYCLOPROPANE-FATTY-ACYL-PHOSPHOLIPID SYNTHASE"/>
    <property type="match status" value="1"/>
</dbReference>
<dbReference type="GO" id="GO:0008757">
    <property type="term" value="F:S-adenosylmethionine-dependent methyltransferase activity"/>
    <property type="evidence" value="ECO:0007669"/>
    <property type="project" value="InterPro"/>
</dbReference>
<dbReference type="InterPro" id="IPR013216">
    <property type="entry name" value="Methyltransf_11"/>
</dbReference>
<organism evidence="6 7">
    <name type="scientific">Mycolicibacterium fallax</name>
    <name type="common">Mycobacterium fallax</name>
    <dbReference type="NCBI Taxonomy" id="1793"/>
    <lineage>
        <taxon>Bacteria</taxon>
        <taxon>Bacillati</taxon>
        <taxon>Actinomycetota</taxon>
        <taxon>Actinomycetes</taxon>
        <taxon>Mycobacteriales</taxon>
        <taxon>Mycobacteriaceae</taxon>
        <taxon>Mycolicibacterium</taxon>
    </lineage>
</organism>
<reference evidence="6 7" key="1">
    <citation type="submission" date="2016-01" db="EMBL/GenBank/DDBJ databases">
        <title>The new phylogeny of the genus Mycobacterium.</title>
        <authorList>
            <person name="Tarcisio F."/>
            <person name="Conor M."/>
            <person name="Antonella G."/>
            <person name="Elisabetta G."/>
            <person name="Giulia F.S."/>
            <person name="Sara T."/>
            <person name="Anna F."/>
            <person name="Clotilde B."/>
            <person name="Roberto B."/>
            <person name="Veronica D.S."/>
            <person name="Fabio R."/>
            <person name="Monica P."/>
            <person name="Olivier J."/>
            <person name="Enrico T."/>
            <person name="Nicola S."/>
        </authorList>
    </citation>
    <scope>NUCLEOTIDE SEQUENCE [LARGE SCALE GENOMIC DNA]</scope>
    <source>
        <strain evidence="6 7">DSM 44179</strain>
    </source>
</reference>
<evidence type="ECO:0000256" key="3">
    <source>
        <dbReference type="ARBA" id="ARBA00022679"/>
    </source>
</evidence>
<evidence type="ECO:0000256" key="1">
    <source>
        <dbReference type="ARBA" id="ARBA00010815"/>
    </source>
</evidence>
<dbReference type="CDD" id="cd02440">
    <property type="entry name" value="AdoMet_MTases"/>
    <property type="match status" value="1"/>
</dbReference>
<dbReference type="RefSeq" id="WP_085092851.1">
    <property type="nucleotide sequence ID" value="NZ_AP022603.1"/>
</dbReference>
<keyword evidence="5" id="KW-0443">Lipid metabolism</keyword>
<dbReference type="Gene3D" id="3.40.50.150">
    <property type="entry name" value="Vaccinia Virus protein VP39"/>
    <property type="match status" value="1"/>
</dbReference>
<evidence type="ECO:0000313" key="7">
    <source>
        <dbReference type="Proteomes" id="UP000193484"/>
    </source>
</evidence>
<dbReference type="OrthoDB" id="279734at2"/>
<evidence type="ECO:0000256" key="2">
    <source>
        <dbReference type="ARBA" id="ARBA00022603"/>
    </source>
</evidence>
<comment type="similarity">
    <text evidence="1">Belongs to the CFA/CMAS family.</text>
</comment>
<keyword evidence="4" id="KW-0949">S-adenosyl-L-methionine</keyword>
<protein>
    <submittedName>
        <fullName evidence="6">Uncharacterized protein</fullName>
    </submittedName>
</protein>
<evidence type="ECO:0000256" key="4">
    <source>
        <dbReference type="ARBA" id="ARBA00022691"/>
    </source>
</evidence>
<evidence type="ECO:0000256" key="5">
    <source>
        <dbReference type="ARBA" id="ARBA00023098"/>
    </source>
</evidence>
<name>A0A1X1RJC9_MYCFA</name>
<dbReference type="Proteomes" id="UP000193484">
    <property type="component" value="Unassembled WGS sequence"/>
</dbReference>
<gene>
    <name evidence="6" type="ORF">AWC04_02710</name>
</gene>
<dbReference type="PANTHER" id="PTHR43667">
    <property type="entry name" value="CYCLOPROPANE-FATTY-ACYL-PHOSPHOLIPID SYNTHASE"/>
    <property type="match status" value="1"/>
</dbReference>